<evidence type="ECO:0000313" key="2">
    <source>
        <dbReference type="EMBL" id="MBU9699899.1"/>
    </source>
</evidence>
<dbReference type="Pfam" id="PF13683">
    <property type="entry name" value="rve_3"/>
    <property type="match status" value="1"/>
</dbReference>
<dbReference type="InterPro" id="IPR001584">
    <property type="entry name" value="Integrase_cat-core"/>
</dbReference>
<dbReference type="EMBL" id="JAAATX020000024">
    <property type="protein sequence ID" value="MBU9700173.1"/>
    <property type="molecule type" value="Genomic_DNA"/>
</dbReference>
<dbReference type="EMBL" id="JAAATX020000016">
    <property type="protein sequence ID" value="MBU9699899.1"/>
    <property type="molecule type" value="Genomic_DNA"/>
</dbReference>
<gene>
    <name evidence="2" type="ORF">GU927_018825</name>
    <name evidence="3" type="ORF">GU927_020260</name>
</gene>
<dbReference type="RefSeq" id="WP_161763958.1">
    <property type="nucleotide sequence ID" value="NZ_JAAATX020000016.1"/>
</dbReference>
<comment type="caution">
    <text evidence="3">The sequence shown here is derived from an EMBL/GenBank/DDBJ whole genome shotgun (WGS) entry which is preliminary data.</text>
</comment>
<dbReference type="Proteomes" id="UP000731907">
    <property type="component" value="Unassembled WGS sequence"/>
</dbReference>
<accession>A0ABS6J9C5</accession>
<name>A0ABS6J9C5_9RHOB</name>
<reference evidence="3 4" key="1">
    <citation type="submission" date="2021-06" db="EMBL/GenBank/DDBJ databases">
        <title>Rhodobacteraceae bacterium strain HSP-20.</title>
        <authorList>
            <person name="Chen W.-M."/>
        </authorList>
    </citation>
    <scope>NUCLEOTIDE SEQUENCE [LARGE SCALE GENOMIC DNA]</scope>
    <source>
        <strain evidence="3 4">HSP-20</strain>
    </source>
</reference>
<protein>
    <submittedName>
        <fullName evidence="3">Integrase core domain-containing protein</fullName>
    </submittedName>
</protein>
<evidence type="ECO:0000259" key="1">
    <source>
        <dbReference type="Pfam" id="PF13683"/>
    </source>
</evidence>
<feature type="domain" description="Integrase catalytic" evidence="1">
    <location>
        <begin position="4"/>
        <end position="29"/>
    </location>
</feature>
<evidence type="ECO:0000313" key="4">
    <source>
        <dbReference type="Proteomes" id="UP000731907"/>
    </source>
</evidence>
<feature type="non-terminal residue" evidence="3">
    <location>
        <position position="1"/>
    </location>
</feature>
<sequence>SAARNADLTRWLDWFNQSRPHSALGGLPPIARVNDLLRTHI</sequence>
<keyword evidence="4" id="KW-1185">Reference proteome</keyword>
<organism evidence="3 4">
    <name type="scientific">Paragemmobacter amnigenus</name>
    <dbReference type="NCBI Taxonomy" id="2852097"/>
    <lineage>
        <taxon>Bacteria</taxon>
        <taxon>Pseudomonadati</taxon>
        <taxon>Pseudomonadota</taxon>
        <taxon>Alphaproteobacteria</taxon>
        <taxon>Rhodobacterales</taxon>
        <taxon>Paracoccaceae</taxon>
        <taxon>Paragemmobacter</taxon>
    </lineage>
</organism>
<proteinExistence type="predicted"/>
<evidence type="ECO:0000313" key="3">
    <source>
        <dbReference type="EMBL" id="MBU9700173.1"/>
    </source>
</evidence>